<reference evidence="1 2" key="1">
    <citation type="submission" date="2014-04" db="EMBL/GenBank/DDBJ databases">
        <authorList>
            <consortium name="DOE Joint Genome Institute"/>
            <person name="Kuo A."/>
            <person name="Girlanda M."/>
            <person name="Perotto S."/>
            <person name="Kohler A."/>
            <person name="Nagy L.G."/>
            <person name="Floudas D."/>
            <person name="Copeland A."/>
            <person name="Barry K.W."/>
            <person name="Cichocki N."/>
            <person name="Veneault-Fourrey C."/>
            <person name="LaButti K."/>
            <person name="Lindquist E.A."/>
            <person name="Lipzen A."/>
            <person name="Lundell T."/>
            <person name="Morin E."/>
            <person name="Murat C."/>
            <person name="Sun H."/>
            <person name="Tunlid A."/>
            <person name="Henrissat B."/>
            <person name="Grigoriev I.V."/>
            <person name="Hibbett D.S."/>
            <person name="Martin F."/>
            <person name="Nordberg H.P."/>
            <person name="Cantor M.N."/>
            <person name="Hua S.X."/>
        </authorList>
    </citation>
    <scope>NUCLEOTIDE SEQUENCE [LARGE SCALE GENOMIC DNA]</scope>
    <source>
        <strain evidence="1 2">MUT 4182</strain>
    </source>
</reference>
<dbReference type="AlphaFoldDB" id="A0A0C3K1I9"/>
<name>A0A0C3K1I9_9AGAM</name>
<keyword evidence="2" id="KW-1185">Reference proteome</keyword>
<proteinExistence type="predicted"/>
<protein>
    <submittedName>
        <fullName evidence="1">Uncharacterized protein</fullName>
    </submittedName>
</protein>
<dbReference type="HOGENOM" id="CLU_2127106_0_0_1"/>
<dbReference type="EMBL" id="KN824268">
    <property type="protein sequence ID" value="KIO15283.1"/>
    <property type="molecule type" value="Genomic_DNA"/>
</dbReference>
<gene>
    <name evidence="1" type="ORF">M407DRAFT_35182</name>
</gene>
<accession>A0A0C3K1I9</accession>
<sequence length="114" mass="13273">MPVTRLGALRELPFYYPQTPRGSPEPESEPLLKKQIPLDPRLAADERLYLNAKPALTLIPRRKYRVNGKLLDKDPDFEVVIEQCRLKRNQLRLATLREDSNLRVAKRQGRTLIE</sequence>
<feature type="non-terminal residue" evidence="1">
    <location>
        <position position="114"/>
    </location>
</feature>
<evidence type="ECO:0000313" key="1">
    <source>
        <dbReference type="EMBL" id="KIO15283.1"/>
    </source>
</evidence>
<organism evidence="1 2">
    <name type="scientific">Tulasnella calospora MUT 4182</name>
    <dbReference type="NCBI Taxonomy" id="1051891"/>
    <lineage>
        <taxon>Eukaryota</taxon>
        <taxon>Fungi</taxon>
        <taxon>Dikarya</taxon>
        <taxon>Basidiomycota</taxon>
        <taxon>Agaricomycotina</taxon>
        <taxon>Agaricomycetes</taxon>
        <taxon>Cantharellales</taxon>
        <taxon>Tulasnellaceae</taxon>
        <taxon>Tulasnella</taxon>
    </lineage>
</organism>
<evidence type="ECO:0000313" key="2">
    <source>
        <dbReference type="Proteomes" id="UP000054248"/>
    </source>
</evidence>
<dbReference type="Proteomes" id="UP000054248">
    <property type="component" value="Unassembled WGS sequence"/>
</dbReference>
<reference evidence="2" key="2">
    <citation type="submission" date="2015-01" db="EMBL/GenBank/DDBJ databases">
        <title>Evolutionary Origins and Diversification of the Mycorrhizal Mutualists.</title>
        <authorList>
            <consortium name="DOE Joint Genome Institute"/>
            <consortium name="Mycorrhizal Genomics Consortium"/>
            <person name="Kohler A."/>
            <person name="Kuo A."/>
            <person name="Nagy L.G."/>
            <person name="Floudas D."/>
            <person name="Copeland A."/>
            <person name="Barry K.W."/>
            <person name="Cichocki N."/>
            <person name="Veneault-Fourrey C."/>
            <person name="LaButti K."/>
            <person name="Lindquist E.A."/>
            <person name="Lipzen A."/>
            <person name="Lundell T."/>
            <person name="Morin E."/>
            <person name="Murat C."/>
            <person name="Riley R."/>
            <person name="Ohm R."/>
            <person name="Sun H."/>
            <person name="Tunlid A."/>
            <person name="Henrissat B."/>
            <person name="Grigoriev I.V."/>
            <person name="Hibbett D.S."/>
            <person name="Martin F."/>
        </authorList>
    </citation>
    <scope>NUCLEOTIDE SEQUENCE [LARGE SCALE GENOMIC DNA]</scope>
    <source>
        <strain evidence="2">MUT 4182</strain>
    </source>
</reference>